<keyword evidence="2" id="KW-1185">Reference proteome</keyword>
<sequence>MVTARSAYPSATACQDRGFLRAFQHRVKIHLYGQTESEHIADAVIIYC</sequence>
<protein>
    <submittedName>
        <fullName evidence="1">Uncharacterized protein</fullName>
    </submittedName>
</protein>
<comment type="caution">
    <text evidence="1">The sequence shown here is derived from an EMBL/GenBank/DDBJ whole genome shotgun (WGS) entry which is preliminary data.</text>
</comment>
<accession>A0A317PQQ0</accession>
<reference evidence="1 2" key="1">
    <citation type="submission" date="2018-05" db="EMBL/GenBank/DDBJ databases">
        <title>Genomic Encyclopedia of Type Strains, Phase IV (KMG-IV): sequencing the most valuable type-strain genomes for metagenomic binning, comparative biology and taxonomic classification.</title>
        <authorList>
            <person name="Goeker M."/>
        </authorList>
    </citation>
    <scope>NUCLEOTIDE SEQUENCE [LARGE SCALE GENOMIC DNA]</scope>
    <source>
        <strain evidence="1 2">DSM 16791</strain>
    </source>
</reference>
<evidence type="ECO:0000313" key="1">
    <source>
        <dbReference type="EMBL" id="PWW03811.1"/>
    </source>
</evidence>
<dbReference type="EMBL" id="QGTR01000001">
    <property type="protein sequence ID" value="PWW03811.1"/>
    <property type="molecule type" value="Genomic_DNA"/>
</dbReference>
<gene>
    <name evidence="1" type="ORF">DFR52_101499</name>
</gene>
<name>A0A317PQQ0_9HYPH</name>
<evidence type="ECO:0000313" key="2">
    <source>
        <dbReference type="Proteomes" id="UP000246352"/>
    </source>
</evidence>
<dbReference type="AlphaFoldDB" id="A0A317PQQ0"/>
<organism evidence="1 2">
    <name type="scientific">Hoeflea marina</name>
    <dbReference type="NCBI Taxonomy" id="274592"/>
    <lineage>
        <taxon>Bacteria</taxon>
        <taxon>Pseudomonadati</taxon>
        <taxon>Pseudomonadota</taxon>
        <taxon>Alphaproteobacteria</taxon>
        <taxon>Hyphomicrobiales</taxon>
        <taxon>Rhizobiaceae</taxon>
        <taxon>Hoeflea</taxon>
    </lineage>
</organism>
<dbReference type="Proteomes" id="UP000246352">
    <property type="component" value="Unassembled WGS sequence"/>
</dbReference>
<proteinExistence type="predicted"/>